<organism evidence="2 3">
    <name type="scientific">Vagococcus fluvialis</name>
    <dbReference type="NCBI Taxonomy" id="2738"/>
    <lineage>
        <taxon>Bacteria</taxon>
        <taxon>Bacillati</taxon>
        <taxon>Bacillota</taxon>
        <taxon>Bacilli</taxon>
        <taxon>Lactobacillales</taxon>
        <taxon>Enterococcaceae</taxon>
        <taxon>Vagococcus</taxon>
    </lineage>
</organism>
<keyword evidence="3" id="KW-1185">Reference proteome</keyword>
<dbReference type="GO" id="GO:0009231">
    <property type="term" value="P:riboflavin biosynthetic process"/>
    <property type="evidence" value="ECO:0007669"/>
    <property type="project" value="InterPro"/>
</dbReference>
<feature type="domain" description="Bacterial bifunctional deaminase-reductase C-terminal" evidence="1">
    <location>
        <begin position="10"/>
        <end position="171"/>
    </location>
</feature>
<dbReference type="InterPro" id="IPR002734">
    <property type="entry name" value="RibDG_C"/>
</dbReference>
<dbReference type="RefSeq" id="WP_114288700.1">
    <property type="nucleotide sequence ID" value="NZ_QPJV01000002.1"/>
</dbReference>
<evidence type="ECO:0000313" key="2">
    <source>
        <dbReference type="EMBL" id="RSU05705.1"/>
    </source>
</evidence>
<proteinExistence type="predicted"/>
<dbReference type="Proteomes" id="UP000288197">
    <property type="component" value="Unassembled WGS sequence"/>
</dbReference>
<dbReference type="GO" id="GO:0008703">
    <property type="term" value="F:5-amino-6-(5-phosphoribosylamino)uracil reductase activity"/>
    <property type="evidence" value="ECO:0007669"/>
    <property type="project" value="InterPro"/>
</dbReference>
<evidence type="ECO:0000313" key="3">
    <source>
        <dbReference type="Proteomes" id="UP000288197"/>
    </source>
</evidence>
<dbReference type="OrthoDB" id="195113at2"/>
<protein>
    <submittedName>
        <fullName evidence="2">Riboflavin biosynthesis protein RibD</fullName>
    </submittedName>
</protein>
<dbReference type="Gene3D" id="3.40.430.10">
    <property type="entry name" value="Dihydrofolate Reductase, subunit A"/>
    <property type="match status" value="1"/>
</dbReference>
<dbReference type="GeneID" id="63145407"/>
<dbReference type="SUPFAM" id="SSF53597">
    <property type="entry name" value="Dihydrofolate reductase-like"/>
    <property type="match status" value="1"/>
</dbReference>
<dbReference type="InterPro" id="IPR024072">
    <property type="entry name" value="DHFR-like_dom_sf"/>
</dbReference>
<evidence type="ECO:0000259" key="1">
    <source>
        <dbReference type="Pfam" id="PF01872"/>
    </source>
</evidence>
<dbReference type="InterPro" id="IPR050765">
    <property type="entry name" value="Riboflavin_Biosynth_HTPR"/>
</dbReference>
<dbReference type="EMBL" id="NGJX01000001">
    <property type="protein sequence ID" value="RSU05705.1"/>
    <property type="molecule type" value="Genomic_DNA"/>
</dbReference>
<gene>
    <name evidence="2" type="ORF">CBF32_01525</name>
</gene>
<dbReference type="PANTHER" id="PTHR38011:SF11">
    <property type="entry name" value="2,5-DIAMINO-6-RIBOSYLAMINO-4(3H)-PYRIMIDINONE 5'-PHOSPHATE REDUCTASE"/>
    <property type="match status" value="1"/>
</dbReference>
<reference evidence="2 3" key="1">
    <citation type="submission" date="2017-05" db="EMBL/GenBank/DDBJ databases">
        <title>Vagococcus spp. assemblies.</title>
        <authorList>
            <person name="Gulvik C.A."/>
        </authorList>
    </citation>
    <scope>NUCLEOTIDE SEQUENCE [LARGE SCALE GENOMIC DNA]</scope>
    <source>
        <strain evidence="2 3">NCFB 2497</strain>
    </source>
</reference>
<name>A0A430AEE1_9ENTE</name>
<dbReference type="AlphaFoldDB" id="A0A430AEE1"/>
<dbReference type="PANTHER" id="PTHR38011">
    <property type="entry name" value="DIHYDROFOLATE REDUCTASE FAMILY PROTEIN (AFU_ORTHOLOGUE AFUA_8G06820)"/>
    <property type="match status" value="1"/>
</dbReference>
<sequence>MGKEDLYTTRKVILYIATSLDGFIADSKGGIDWLHANAIERETDTSYEDFYSNVDTVIMGRTTYDQVTEVLSPNEYPYADSQSYVLTSRQTDNTKDITFTNKSVVDIVTDLKKQPGRDIFIVGGASIIKPLVEENLIDEYQLAIIPTLLGEGIPLLSDIKGNLKLTATQAKVVNNIVYHTYVKN</sequence>
<accession>A0A430AEE1</accession>
<comment type="caution">
    <text evidence="2">The sequence shown here is derived from an EMBL/GenBank/DDBJ whole genome shotgun (WGS) entry which is preliminary data.</text>
</comment>
<dbReference type="Pfam" id="PF01872">
    <property type="entry name" value="RibD_C"/>
    <property type="match status" value="1"/>
</dbReference>